<proteinExistence type="predicted"/>
<comment type="caution">
    <text evidence="2">The sequence shown here is derived from an EMBL/GenBank/DDBJ whole genome shotgun (WGS) entry which is preliminary data.</text>
</comment>
<dbReference type="InterPro" id="IPR036291">
    <property type="entry name" value="NAD(P)-bd_dom_sf"/>
</dbReference>
<dbReference type="Proteomes" id="UP000069654">
    <property type="component" value="Unassembled WGS sequence"/>
</dbReference>
<dbReference type="EMBL" id="BCTB01000036">
    <property type="protein sequence ID" value="GAT16211.1"/>
    <property type="molecule type" value="Genomic_DNA"/>
</dbReference>
<dbReference type="RefSeq" id="WP_081475402.1">
    <property type="nucleotide sequence ID" value="NZ_BCTB01000036.1"/>
</dbReference>
<dbReference type="InterPro" id="IPR051604">
    <property type="entry name" value="Ergot_Alk_Oxidoreductase"/>
</dbReference>
<organism evidence="2 3">
    <name type="scientific">Mycolicibacterium thermoresistibile</name>
    <name type="common">Mycobacterium thermoresistibile</name>
    <dbReference type="NCBI Taxonomy" id="1797"/>
    <lineage>
        <taxon>Bacteria</taxon>
        <taxon>Bacillati</taxon>
        <taxon>Actinomycetota</taxon>
        <taxon>Actinomycetes</taxon>
        <taxon>Mycobacteriales</taxon>
        <taxon>Mycobacteriaceae</taxon>
        <taxon>Mycolicibacterium</taxon>
    </lineage>
</organism>
<dbReference type="STRING" id="1797.RMCT_3180"/>
<accession>A0A117IN30</accession>
<dbReference type="Gene3D" id="3.40.50.720">
    <property type="entry name" value="NAD(P)-binding Rossmann-like Domain"/>
    <property type="match status" value="1"/>
</dbReference>
<feature type="domain" description="NmrA-like" evidence="1">
    <location>
        <begin position="3"/>
        <end position="239"/>
    </location>
</feature>
<sequence length="318" mass="35623">MTSDRVLVFGAAGHLGLPVARWISYHDPAVQLRLATRNNKSRMSLAREFPDAEIIAADYLDADAMKAALDGVSAVFVVTPDFLDEKQAMENLVAGARAAGDMRVIVRIQGVLPNVKPSDVPQDMRDLGGPATQHFVARSILNDSGLPVVHLNMVAYLTDDLLRWGNPIREYDLLSMPYNRRAAWVDPADVGEAAARIILSHDDRHIGHQYDVDNGHDVLEFDEVARMLSDVLQRRIGYDDSVETWRKLMGARYNQLWRGGEEYFLKFYEFEQHREFAARTSGTLGWLLQRPPLTLRAWMQINAANLAPLPSQSGSSGR</sequence>
<name>A0A117IN30_MYCTH</name>
<evidence type="ECO:0000313" key="2">
    <source>
        <dbReference type="EMBL" id="GAT16211.1"/>
    </source>
</evidence>
<reference evidence="2 3" key="1">
    <citation type="journal article" date="2016" name="Genome Announc.">
        <title>Draft Genome Sequences of Five Rapidly Growing Mycobacterium Species, M. thermoresistibile, M. fortuitum subsp. acetamidolyticum, M. canariasense, M. brisbanense, and M. novocastrense.</title>
        <authorList>
            <person name="Katahira K."/>
            <person name="Ogura Y."/>
            <person name="Gotoh Y."/>
            <person name="Hayashi T."/>
        </authorList>
    </citation>
    <scope>NUCLEOTIDE SEQUENCE [LARGE SCALE GENOMIC DNA]</scope>
    <source>
        <strain evidence="2 3">JCM6362</strain>
    </source>
</reference>
<dbReference type="OrthoDB" id="4632815at2"/>
<dbReference type="InterPro" id="IPR008030">
    <property type="entry name" value="NmrA-like"/>
</dbReference>
<evidence type="ECO:0000259" key="1">
    <source>
        <dbReference type="Pfam" id="PF05368"/>
    </source>
</evidence>
<gene>
    <name evidence="2" type="ORF">RMCT_3180</name>
</gene>
<protein>
    <recommendedName>
        <fullName evidence="1">NmrA-like domain-containing protein</fullName>
    </recommendedName>
</protein>
<dbReference type="SUPFAM" id="SSF51735">
    <property type="entry name" value="NAD(P)-binding Rossmann-fold domains"/>
    <property type="match status" value="1"/>
</dbReference>
<evidence type="ECO:0000313" key="3">
    <source>
        <dbReference type="Proteomes" id="UP000069654"/>
    </source>
</evidence>
<dbReference type="PANTHER" id="PTHR43162">
    <property type="match status" value="1"/>
</dbReference>
<dbReference type="Pfam" id="PF05368">
    <property type="entry name" value="NmrA"/>
    <property type="match status" value="1"/>
</dbReference>
<dbReference type="Gene3D" id="3.90.25.10">
    <property type="entry name" value="UDP-galactose 4-epimerase, domain 1"/>
    <property type="match status" value="1"/>
</dbReference>
<reference evidence="3" key="2">
    <citation type="submission" date="2016-02" db="EMBL/GenBank/DDBJ databases">
        <title>Draft genome sequence of five rapidly growing Mycobacterium species.</title>
        <authorList>
            <person name="Katahira K."/>
            <person name="Gotou Y."/>
            <person name="Iida K."/>
            <person name="Ogura Y."/>
            <person name="Hayashi T."/>
        </authorList>
    </citation>
    <scope>NUCLEOTIDE SEQUENCE [LARGE SCALE GENOMIC DNA]</scope>
    <source>
        <strain evidence="3">JCM6362</strain>
    </source>
</reference>
<dbReference type="PANTHER" id="PTHR43162:SF1">
    <property type="entry name" value="PRESTALK A DIFFERENTIATION PROTEIN A"/>
    <property type="match status" value="1"/>
</dbReference>
<dbReference type="AlphaFoldDB" id="A0A117IN30"/>